<keyword evidence="1" id="KW-0547">Nucleotide-binding</keyword>
<dbReference type="InterPro" id="IPR000719">
    <property type="entry name" value="Prot_kinase_dom"/>
</dbReference>
<evidence type="ECO:0000259" key="3">
    <source>
        <dbReference type="PROSITE" id="PS50011"/>
    </source>
</evidence>
<dbReference type="SMART" id="SM00220">
    <property type="entry name" value="S_TKc"/>
    <property type="match status" value="1"/>
</dbReference>
<evidence type="ECO:0000313" key="5">
    <source>
        <dbReference type="Proteomes" id="UP001432322"/>
    </source>
</evidence>
<dbReference type="Gene3D" id="1.10.510.10">
    <property type="entry name" value="Transferase(Phosphotransferase) domain 1"/>
    <property type="match status" value="1"/>
</dbReference>
<feature type="non-terminal residue" evidence="4">
    <location>
        <position position="1"/>
    </location>
</feature>
<name>A0AAV5VMD8_9BILA</name>
<feature type="compositionally biased region" description="Acidic residues" evidence="2">
    <location>
        <begin position="429"/>
        <end position="449"/>
    </location>
</feature>
<dbReference type="EMBL" id="BTSY01000003">
    <property type="protein sequence ID" value="GMT20735.1"/>
    <property type="molecule type" value="Genomic_DNA"/>
</dbReference>
<dbReference type="Pfam" id="PF00069">
    <property type="entry name" value="Pkinase"/>
    <property type="match status" value="1"/>
</dbReference>
<proteinExistence type="predicted"/>
<sequence>SPQAVFLSLSPADMPGHQPSPSKEKGPPIMKIGQIVSSERRNYKIEQVLGAGGFGQVYKIHVVDDYDKKFALKVEWPDSNPTKNRLKVEIMTFADIDKAPNTVNKTHFTKQVDLGKTRHFVYIVMDLIHASLLDIYVKMLDKKMSHSSTIKIGRQTLEAIAALHECGWIHRDIKPDNFAVGRPPKDNLVYMLDFGIAKNYLDEKGQHRLPRARVAYLGTTWYSSRNSHQHREQSRKDDYEVWCYMMLTFFKYLQFPWANDEDHDILYSKKNRFMTAPEDTEMCMPKRFADVIKLVDRMKYSDVGDVKTINLLLDEVVKAEKIDESLPFDWIGKTMPEREEEREESRKDDDAEKRKRRPSKDRKQEEKRNEKESVEERKRRLEQQLVKIARDEEEARERGRKERKRRSRDRTRDDDDRRRRRRKTTREREEEDDYDEDSEGDYDSEEEEEERRRRKSKDRRRTRSSAADDEPRRKKGGRRRDSRVPVEHRRSRTSERRKKTSRDKSGGSKLEKYGHRKRRSRERDEEFA</sequence>
<reference evidence="4" key="1">
    <citation type="submission" date="2023-10" db="EMBL/GenBank/DDBJ databases">
        <title>Genome assembly of Pristionchus species.</title>
        <authorList>
            <person name="Yoshida K."/>
            <person name="Sommer R.J."/>
        </authorList>
    </citation>
    <scope>NUCLEOTIDE SEQUENCE</scope>
    <source>
        <strain evidence="4">RS5133</strain>
    </source>
</reference>
<accession>A0AAV5VMD8</accession>
<evidence type="ECO:0000256" key="1">
    <source>
        <dbReference type="PROSITE-ProRule" id="PRU10141"/>
    </source>
</evidence>
<feature type="compositionally biased region" description="Basic and acidic residues" evidence="2">
    <location>
        <begin position="336"/>
        <end position="353"/>
    </location>
</feature>
<keyword evidence="5" id="KW-1185">Reference proteome</keyword>
<dbReference type="SUPFAM" id="SSF56112">
    <property type="entry name" value="Protein kinase-like (PK-like)"/>
    <property type="match status" value="1"/>
</dbReference>
<dbReference type="GO" id="GO:0005524">
    <property type="term" value="F:ATP binding"/>
    <property type="evidence" value="ECO:0007669"/>
    <property type="project" value="UniProtKB-UniRule"/>
</dbReference>
<dbReference type="Proteomes" id="UP001432322">
    <property type="component" value="Unassembled WGS sequence"/>
</dbReference>
<feature type="binding site" evidence="1">
    <location>
        <position position="73"/>
    </location>
    <ligand>
        <name>ATP</name>
        <dbReference type="ChEBI" id="CHEBI:30616"/>
    </ligand>
</feature>
<evidence type="ECO:0000256" key="2">
    <source>
        <dbReference type="SAM" id="MobiDB-lite"/>
    </source>
</evidence>
<dbReference type="InterPro" id="IPR050235">
    <property type="entry name" value="CK1_Ser-Thr_kinase"/>
</dbReference>
<dbReference type="InterPro" id="IPR017441">
    <property type="entry name" value="Protein_kinase_ATP_BS"/>
</dbReference>
<feature type="region of interest" description="Disordered" evidence="2">
    <location>
        <begin position="7"/>
        <end position="29"/>
    </location>
</feature>
<dbReference type="AlphaFoldDB" id="A0AAV5VMD8"/>
<comment type="caution">
    <text evidence="4">The sequence shown here is derived from an EMBL/GenBank/DDBJ whole genome shotgun (WGS) entry which is preliminary data.</text>
</comment>
<feature type="compositionally biased region" description="Basic and acidic residues" evidence="2">
    <location>
        <begin position="502"/>
        <end position="513"/>
    </location>
</feature>
<dbReference type="PROSITE" id="PS00107">
    <property type="entry name" value="PROTEIN_KINASE_ATP"/>
    <property type="match status" value="1"/>
</dbReference>
<evidence type="ECO:0000313" key="4">
    <source>
        <dbReference type="EMBL" id="GMT20735.1"/>
    </source>
</evidence>
<dbReference type="PROSITE" id="PS50011">
    <property type="entry name" value="PROTEIN_KINASE_DOM"/>
    <property type="match status" value="1"/>
</dbReference>
<organism evidence="4 5">
    <name type="scientific">Pristionchus fissidentatus</name>
    <dbReference type="NCBI Taxonomy" id="1538716"/>
    <lineage>
        <taxon>Eukaryota</taxon>
        <taxon>Metazoa</taxon>
        <taxon>Ecdysozoa</taxon>
        <taxon>Nematoda</taxon>
        <taxon>Chromadorea</taxon>
        <taxon>Rhabditida</taxon>
        <taxon>Rhabditina</taxon>
        <taxon>Diplogasteromorpha</taxon>
        <taxon>Diplogasteroidea</taxon>
        <taxon>Neodiplogasteridae</taxon>
        <taxon>Pristionchus</taxon>
    </lineage>
</organism>
<feature type="compositionally biased region" description="Basic residues" evidence="2">
    <location>
        <begin position="452"/>
        <end position="463"/>
    </location>
</feature>
<dbReference type="PANTHER" id="PTHR11909">
    <property type="entry name" value="CASEIN KINASE-RELATED"/>
    <property type="match status" value="1"/>
</dbReference>
<feature type="compositionally biased region" description="Basic and acidic residues" evidence="2">
    <location>
        <begin position="482"/>
        <end position="494"/>
    </location>
</feature>
<gene>
    <name evidence="4" type="ORF">PFISCL1PPCAC_12032</name>
</gene>
<dbReference type="GO" id="GO:0004672">
    <property type="term" value="F:protein kinase activity"/>
    <property type="evidence" value="ECO:0007669"/>
    <property type="project" value="InterPro"/>
</dbReference>
<feature type="domain" description="Protein kinase" evidence="3">
    <location>
        <begin position="43"/>
        <end position="326"/>
    </location>
</feature>
<keyword evidence="1" id="KW-0067">ATP-binding</keyword>
<feature type="non-terminal residue" evidence="4">
    <location>
        <position position="528"/>
    </location>
</feature>
<protein>
    <recommendedName>
        <fullName evidence="3">Protein kinase domain-containing protein</fullName>
    </recommendedName>
</protein>
<feature type="compositionally biased region" description="Basic and acidic residues" evidence="2">
    <location>
        <begin position="361"/>
        <end position="400"/>
    </location>
</feature>
<dbReference type="InterPro" id="IPR011009">
    <property type="entry name" value="Kinase-like_dom_sf"/>
</dbReference>
<feature type="region of interest" description="Disordered" evidence="2">
    <location>
        <begin position="336"/>
        <end position="528"/>
    </location>
</feature>